<feature type="transmembrane region" description="Helical" evidence="1">
    <location>
        <begin position="112"/>
        <end position="134"/>
    </location>
</feature>
<reference evidence="3 4" key="1">
    <citation type="journal article" date="2014" name="Nat. Commun.">
        <title>Physiological and genomic features of highly alkaliphilic hydrogen-utilizing Betaproteobacteria from a continental serpentinizing site.</title>
        <authorList>
            <person name="Suzuki S."/>
            <person name="Kuenen J.G."/>
            <person name="Schipper K."/>
            <person name="van der Velde S."/>
            <person name="Ishii S."/>
            <person name="Wu A."/>
            <person name="Sorokin D.Y."/>
            <person name="Tenney A."/>
            <person name="Meng X.Y."/>
            <person name="Morrill P.L."/>
            <person name="Kamagata Y."/>
            <person name="Muyzer G."/>
            <person name="Nealson K.H."/>
        </authorList>
    </citation>
    <scope>NUCLEOTIDE SEQUENCE [LARGE SCALE GENOMIC DNA]</scope>
    <source>
        <strain evidence="3 4">A1</strain>
    </source>
</reference>
<dbReference type="InterPro" id="IPR025508">
    <property type="entry name" value="DUF4395"/>
</dbReference>
<evidence type="ECO:0000313" key="4">
    <source>
        <dbReference type="Proteomes" id="UP000067461"/>
    </source>
</evidence>
<organism evidence="3 4">
    <name type="scientific">Serpentinimonas raichei</name>
    <dbReference type="NCBI Taxonomy" id="1458425"/>
    <lineage>
        <taxon>Bacteria</taxon>
        <taxon>Pseudomonadati</taxon>
        <taxon>Pseudomonadota</taxon>
        <taxon>Betaproteobacteria</taxon>
        <taxon>Burkholderiales</taxon>
        <taxon>Comamonadaceae</taxon>
        <taxon>Serpentinimonas</taxon>
    </lineage>
</organism>
<keyword evidence="1" id="KW-1133">Transmembrane helix</keyword>
<evidence type="ECO:0000259" key="2">
    <source>
        <dbReference type="Pfam" id="PF14340"/>
    </source>
</evidence>
<dbReference type="Pfam" id="PF14340">
    <property type="entry name" value="DUF4395"/>
    <property type="match status" value="1"/>
</dbReference>
<dbReference type="RefSeq" id="WP_045531190.1">
    <property type="nucleotide sequence ID" value="NZ_AP014568.1"/>
</dbReference>
<protein>
    <recommendedName>
        <fullName evidence="2">DUF4395 domain-containing protein</fullName>
    </recommendedName>
</protein>
<keyword evidence="4" id="KW-1185">Reference proteome</keyword>
<dbReference type="Proteomes" id="UP000067461">
    <property type="component" value="Chromosome"/>
</dbReference>
<evidence type="ECO:0000313" key="3">
    <source>
        <dbReference type="EMBL" id="BAO80737.1"/>
    </source>
</evidence>
<feature type="transmembrane region" description="Helical" evidence="1">
    <location>
        <begin position="20"/>
        <end position="46"/>
    </location>
</feature>
<proteinExistence type="predicted"/>
<dbReference type="HOGENOM" id="CLU_1802828_0_0_4"/>
<dbReference type="AlphaFoldDB" id="A0A060NHS6"/>
<dbReference type="EMBL" id="AP014568">
    <property type="protein sequence ID" value="BAO80737.1"/>
    <property type="molecule type" value="Genomic_DNA"/>
</dbReference>
<feature type="transmembrane region" description="Helical" evidence="1">
    <location>
        <begin position="86"/>
        <end position="106"/>
    </location>
</feature>
<sequence>MLRFDVPQVWSNVIRLEAFLTAAVAALALALNLPWLMALLVALGLVRGFVGHHRCPSHYAWKALMLRLNCAGKLEDAGAKMFANKVLFIASSVSLALFLSGSNLWMVPATMLVIFATLEWAFSFCAACWAYGAWYKKFPPAGA</sequence>
<name>A0A060NHS6_9BURK</name>
<feature type="domain" description="DUF4395" evidence="2">
    <location>
        <begin position="12"/>
        <end position="135"/>
    </location>
</feature>
<evidence type="ECO:0000256" key="1">
    <source>
        <dbReference type="SAM" id="Phobius"/>
    </source>
</evidence>
<keyword evidence="1" id="KW-0812">Transmembrane</keyword>
<gene>
    <name evidence="3" type="ORF">SRAA_0883</name>
</gene>
<dbReference type="KEGG" id="cbaa:SRAA_0883"/>
<dbReference type="STRING" id="1458425.SRAA_0883"/>
<accession>A0A060NHS6</accession>
<keyword evidence="1" id="KW-0472">Membrane</keyword>
<dbReference type="OrthoDB" id="9180726at2"/>